<dbReference type="AlphaFoldDB" id="A0A4Z0C5J4"/>
<evidence type="ECO:0000313" key="4">
    <source>
        <dbReference type="Proteomes" id="UP000298180"/>
    </source>
</evidence>
<dbReference type="EMBL" id="SMLM01000001">
    <property type="protein sequence ID" value="TFZ06172.1"/>
    <property type="molecule type" value="Genomic_DNA"/>
</dbReference>
<dbReference type="RefSeq" id="WP_135262259.1">
    <property type="nucleotide sequence ID" value="NZ_SMLM01000001.1"/>
</dbReference>
<gene>
    <name evidence="3" type="ORF">EZ313_05885</name>
</gene>
<dbReference type="PIRSF" id="PIRSF017082">
    <property type="entry name" value="YflP"/>
    <property type="match status" value="1"/>
</dbReference>
<evidence type="ECO:0000313" key="3">
    <source>
        <dbReference type="EMBL" id="TFZ06172.1"/>
    </source>
</evidence>
<dbReference type="OrthoDB" id="8678477at2"/>
<protein>
    <submittedName>
        <fullName evidence="3">Tripartite tricarboxylate transporter substrate binding protein</fullName>
    </submittedName>
</protein>
<proteinExistence type="inferred from homology"/>
<dbReference type="Gene3D" id="3.40.190.10">
    <property type="entry name" value="Periplasmic binding protein-like II"/>
    <property type="match status" value="1"/>
</dbReference>
<organism evidence="3 4">
    <name type="scientific">Ramlibacter henchirensis</name>
    <dbReference type="NCBI Taxonomy" id="204072"/>
    <lineage>
        <taxon>Bacteria</taxon>
        <taxon>Pseudomonadati</taxon>
        <taxon>Pseudomonadota</taxon>
        <taxon>Betaproteobacteria</taxon>
        <taxon>Burkholderiales</taxon>
        <taxon>Comamonadaceae</taxon>
        <taxon>Ramlibacter</taxon>
    </lineage>
</organism>
<comment type="similarity">
    <text evidence="1">Belongs to the UPF0065 (bug) family.</text>
</comment>
<dbReference type="InterPro" id="IPR005064">
    <property type="entry name" value="BUG"/>
</dbReference>
<feature type="signal peptide" evidence="2">
    <location>
        <begin position="1"/>
        <end position="30"/>
    </location>
</feature>
<dbReference type="PANTHER" id="PTHR42928:SF5">
    <property type="entry name" value="BLR1237 PROTEIN"/>
    <property type="match status" value="1"/>
</dbReference>
<dbReference type="CDD" id="cd13578">
    <property type="entry name" value="PBP2_Bug27"/>
    <property type="match status" value="1"/>
</dbReference>
<dbReference type="Gene3D" id="3.40.190.150">
    <property type="entry name" value="Bordetella uptake gene, domain 1"/>
    <property type="match status" value="1"/>
</dbReference>
<dbReference type="PANTHER" id="PTHR42928">
    <property type="entry name" value="TRICARBOXYLATE-BINDING PROTEIN"/>
    <property type="match status" value="1"/>
</dbReference>
<dbReference type="InterPro" id="IPR006311">
    <property type="entry name" value="TAT_signal"/>
</dbReference>
<dbReference type="InterPro" id="IPR042100">
    <property type="entry name" value="Bug_dom1"/>
</dbReference>
<dbReference type="PROSITE" id="PS51318">
    <property type="entry name" value="TAT"/>
    <property type="match status" value="1"/>
</dbReference>
<evidence type="ECO:0000256" key="2">
    <source>
        <dbReference type="SAM" id="SignalP"/>
    </source>
</evidence>
<sequence>MNSHTILTRRQLVVVAAGAAASLATGVSFAQGGYPNRPVKVIVTYTPGGANDVTARVYSQLLGERLKQAFVVENRPGASGIPGTTSVAKAEADGYTLLLGAGGTMTINPGLFPSLSYDPLRDFVPIGLAARSPLVLVVPPSLPVRSVAELIAYAKSKPDGISFASPGAGTPLHLAAELFTRQAGIKALHVPYKGSAPALNDLMGGRVDMMCDVLGTSIELVRAGKLRALAVTSPQRSNQLPQVPTLAEQGLKDFDVTSWFGFFAPASTPREIVSALNAELARVAQTSDARDKLAPLGMEPVSSSSEQLRALVQSEQAKWREVIRAANVKAD</sequence>
<accession>A0A4Z0C5J4</accession>
<name>A0A4Z0C5J4_9BURK</name>
<comment type="caution">
    <text evidence="3">The sequence shown here is derived from an EMBL/GenBank/DDBJ whole genome shotgun (WGS) entry which is preliminary data.</text>
</comment>
<evidence type="ECO:0000256" key="1">
    <source>
        <dbReference type="ARBA" id="ARBA00006987"/>
    </source>
</evidence>
<reference evidence="3 4" key="1">
    <citation type="submission" date="2019-03" db="EMBL/GenBank/DDBJ databases">
        <title>Ramlibacter henchirensis DSM 14656, whole genome shotgun sequence.</title>
        <authorList>
            <person name="Zhang X."/>
            <person name="Feng G."/>
            <person name="Zhu H."/>
        </authorList>
    </citation>
    <scope>NUCLEOTIDE SEQUENCE [LARGE SCALE GENOMIC DNA]</scope>
    <source>
        <strain evidence="3 4">DSM 14656</strain>
    </source>
</reference>
<feature type="chain" id="PRO_5021301618" evidence="2">
    <location>
        <begin position="31"/>
        <end position="331"/>
    </location>
</feature>
<dbReference type="SUPFAM" id="SSF53850">
    <property type="entry name" value="Periplasmic binding protein-like II"/>
    <property type="match status" value="1"/>
</dbReference>
<keyword evidence="4" id="KW-1185">Reference proteome</keyword>
<keyword evidence="2" id="KW-0732">Signal</keyword>
<dbReference type="Pfam" id="PF03401">
    <property type="entry name" value="TctC"/>
    <property type="match status" value="1"/>
</dbReference>
<dbReference type="Proteomes" id="UP000298180">
    <property type="component" value="Unassembled WGS sequence"/>
</dbReference>